<evidence type="ECO:0000256" key="10">
    <source>
        <dbReference type="PROSITE-ProRule" id="PRU01360"/>
    </source>
</evidence>
<comment type="subcellular location">
    <subcellularLocation>
        <location evidence="1 10">Cell outer membrane</location>
        <topology evidence="1 10">Multi-pass membrane protein</topology>
    </subcellularLocation>
</comment>
<dbReference type="GO" id="GO:0044718">
    <property type="term" value="P:siderophore transmembrane transport"/>
    <property type="evidence" value="ECO:0007669"/>
    <property type="project" value="TreeGrafter"/>
</dbReference>
<dbReference type="Gene3D" id="2.40.170.20">
    <property type="entry name" value="TonB-dependent receptor, beta-barrel domain"/>
    <property type="match status" value="1"/>
</dbReference>
<dbReference type="InterPro" id="IPR036942">
    <property type="entry name" value="Beta-barrel_TonB_sf"/>
</dbReference>
<evidence type="ECO:0000256" key="2">
    <source>
        <dbReference type="ARBA" id="ARBA00022448"/>
    </source>
</evidence>
<keyword evidence="8 15" id="KW-0675">Receptor</keyword>
<protein>
    <submittedName>
        <fullName evidence="15">Outer membrane receptor for ferrienterochelin and colicins</fullName>
    </submittedName>
</protein>
<evidence type="ECO:0000256" key="1">
    <source>
        <dbReference type="ARBA" id="ARBA00004571"/>
    </source>
</evidence>
<feature type="domain" description="TonB-dependent receptor plug" evidence="14">
    <location>
        <begin position="51"/>
        <end position="153"/>
    </location>
</feature>
<name>A0A1H7P8N8_9SPHI</name>
<dbReference type="Pfam" id="PF07715">
    <property type="entry name" value="Plug"/>
    <property type="match status" value="1"/>
</dbReference>
<dbReference type="GO" id="GO:0015344">
    <property type="term" value="F:siderophore uptake transmembrane transporter activity"/>
    <property type="evidence" value="ECO:0007669"/>
    <property type="project" value="TreeGrafter"/>
</dbReference>
<evidence type="ECO:0000256" key="12">
    <source>
        <dbReference type="SAM" id="SignalP"/>
    </source>
</evidence>
<feature type="chain" id="PRO_5011628444" evidence="12">
    <location>
        <begin position="22"/>
        <end position="697"/>
    </location>
</feature>
<dbReference type="SUPFAM" id="SSF56935">
    <property type="entry name" value="Porins"/>
    <property type="match status" value="1"/>
</dbReference>
<keyword evidence="5 12" id="KW-0732">Signal</keyword>
<dbReference type="InterPro" id="IPR000531">
    <property type="entry name" value="Beta-barrel_TonB"/>
</dbReference>
<feature type="domain" description="TonB-dependent receptor-like beta-barrel" evidence="13">
    <location>
        <begin position="220"/>
        <end position="670"/>
    </location>
</feature>
<evidence type="ECO:0000256" key="4">
    <source>
        <dbReference type="ARBA" id="ARBA00022692"/>
    </source>
</evidence>
<keyword evidence="7 10" id="KW-0472">Membrane</keyword>
<dbReference type="AlphaFoldDB" id="A0A1H7P8N8"/>
<dbReference type="STRING" id="332977.SAMN05421740_104258"/>
<dbReference type="InterPro" id="IPR037066">
    <property type="entry name" value="Plug_dom_sf"/>
</dbReference>
<keyword evidence="9 10" id="KW-0998">Cell outer membrane</keyword>
<organism evidence="15 16">
    <name type="scientific">Parapedobacter koreensis</name>
    <dbReference type="NCBI Taxonomy" id="332977"/>
    <lineage>
        <taxon>Bacteria</taxon>
        <taxon>Pseudomonadati</taxon>
        <taxon>Bacteroidota</taxon>
        <taxon>Sphingobacteriia</taxon>
        <taxon>Sphingobacteriales</taxon>
        <taxon>Sphingobacteriaceae</taxon>
        <taxon>Parapedobacter</taxon>
    </lineage>
</organism>
<dbReference type="OrthoDB" id="9764669at2"/>
<keyword evidence="2 10" id="KW-0813">Transport</keyword>
<keyword evidence="6 11" id="KW-0798">TonB box</keyword>
<evidence type="ECO:0000313" key="15">
    <source>
        <dbReference type="EMBL" id="SEL32141.1"/>
    </source>
</evidence>
<feature type="signal peptide" evidence="12">
    <location>
        <begin position="1"/>
        <end position="21"/>
    </location>
</feature>
<evidence type="ECO:0000313" key="16">
    <source>
        <dbReference type="Proteomes" id="UP000198916"/>
    </source>
</evidence>
<evidence type="ECO:0000256" key="6">
    <source>
        <dbReference type="ARBA" id="ARBA00023077"/>
    </source>
</evidence>
<dbReference type="Gene3D" id="2.170.130.10">
    <property type="entry name" value="TonB-dependent receptor, plug domain"/>
    <property type="match status" value="1"/>
</dbReference>
<dbReference type="PANTHER" id="PTHR30069">
    <property type="entry name" value="TONB-DEPENDENT OUTER MEMBRANE RECEPTOR"/>
    <property type="match status" value="1"/>
</dbReference>
<keyword evidence="3 10" id="KW-1134">Transmembrane beta strand</keyword>
<comment type="similarity">
    <text evidence="10 11">Belongs to the TonB-dependent receptor family.</text>
</comment>
<proteinExistence type="inferred from homology"/>
<dbReference type="GO" id="GO:0009279">
    <property type="term" value="C:cell outer membrane"/>
    <property type="evidence" value="ECO:0007669"/>
    <property type="project" value="UniProtKB-SubCell"/>
</dbReference>
<evidence type="ECO:0000256" key="5">
    <source>
        <dbReference type="ARBA" id="ARBA00022729"/>
    </source>
</evidence>
<evidence type="ECO:0000256" key="11">
    <source>
        <dbReference type="RuleBase" id="RU003357"/>
    </source>
</evidence>
<dbReference type="EMBL" id="FNZR01000004">
    <property type="protein sequence ID" value="SEL32141.1"/>
    <property type="molecule type" value="Genomic_DNA"/>
</dbReference>
<accession>A0A1H7P8N8</accession>
<evidence type="ECO:0000259" key="13">
    <source>
        <dbReference type="Pfam" id="PF00593"/>
    </source>
</evidence>
<evidence type="ECO:0000256" key="3">
    <source>
        <dbReference type="ARBA" id="ARBA00022452"/>
    </source>
</evidence>
<keyword evidence="16" id="KW-1185">Reference proteome</keyword>
<dbReference type="PANTHER" id="PTHR30069:SF29">
    <property type="entry name" value="HEMOGLOBIN AND HEMOGLOBIN-HAPTOGLOBIN-BINDING PROTEIN 1-RELATED"/>
    <property type="match status" value="1"/>
</dbReference>
<dbReference type="InterPro" id="IPR012910">
    <property type="entry name" value="Plug_dom"/>
</dbReference>
<evidence type="ECO:0000259" key="14">
    <source>
        <dbReference type="Pfam" id="PF07715"/>
    </source>
</evidence>
<evidence type="ECO:0000256" key="9">
    <source>
        <dbReference type="ARBA" id="ARBA00023237"/>
    </source>
</evidence>
<sequence length="697" mass="78384">MNNELNLICCILLLSTSSLMAQETVNIPTDTLKQNPLEEVVVTATRTDKKIEELPIPITTVSSREIQNRGIVRLNEILAEQTGLALVGDHGTGVQMQGFDAQYTMILIDGEPVIGRTSGTLELSRITMGNIDRIEIVKGPSSSLYGSEAMAGVINIITKTPPSGVSAGVATRYGTNQSADISIDGAYRADKFTFSGFLNRFSNEGYSLVPESGFQTVAPFAAYTATAKAGYKISNQTDLNVSFRYYDNTQDDRYGIENRIVSGKGLQRDFSIFPSVTHRFSDANTSMLRFYRATYNTESSISYEDTKELYDETYFDQAFSRGEFQHDYRVFPNLVFTGGVGYQYETVEATRYDEKKSFNSGYGYIQADWKFFERFNIIAGGRYDMHNVYKSQFSPKLAASYKLNNNITFLASVSRGYKAPDFRQLYLNFTNAVAGYSVFGYEDLKENLQRLQNEGQIREILIDPASLSKLNAESSWAYNIGIRMQPIDKMTANINVFRNDVDNLISTASIAIKANGQSVFSYFNRNQVFTQGAEADLTYLLSNTLEVGGGLQYLEAKDVDEWNMVKEGRAYTRDLETGRTIAVKKSEYGGLLNRSKYMANARVSYYETYTGIRLSFRWNYRGRYGIRDTDGNGIVNLENEYVKGYSLFNGSLSKSLLNNKLRLQFTADNILNFTDKAYISYLPGRLLYGGISYSFNK</sequence>
<gene>
    <name evidence="15" type="ORF">SAMN05421740_104258</name>
</gene>
<dbReference type="CDD" id="cd01347">
    <property type="entry name" value="ligand_gated_channel"/>
    <property type="match status" value="1"/>
</dbReference>
<dbReference type="Proteomes" id="UP000198916">
    <property type="component" value="Unassembled WGS sequence"/>
</dbReference>
<dbReference type="InterPro" id="IPR039426">
    <property type="entry name" value="TonB-dep_rcpt-like"/>
</dbReference>
<dbReference type="Pfam" id="PF00593">
    <property type="entry name" value="TonB_dep_Rec_b-barrel"/>
    <property type="match status" value="1"/>
</dbReference>
<evidence type="ECO:0000256" key="8">
    <source>
        <dbReference type="ARBA" id="ARBA00023170"/>
    </source>
</evidence>
<keyword evidence="4 10" id="KW-0812">Transmembrane</keyword>
<evidence type="ECO:0000256" key="7">
    <source>
        <dbReference type="ARBA" id="ARBA00023136"/>
    </source>
</evidence>
<dbReference type="PROSITE" id="PS52016">
    <property type="entry name" value="TONB_DEPENDENT_REC_3"/>
    <property type="match status" value="1"/>
</dbReference>
<reference evidence="16" key="1">
    <citation type="submission" date="2016-10" db="EMBL/GenBank/DDBJ databases">
        <authorList>
            <person name="Varghese N."/>
            <person name="Submissions S."/>
        </authorList>
    </citation>
    <scope>NUCLEOTIDE SEQUENCE [LARGE SCALE GENOMIC DNA]</scope>
    <source>
        <strain evidence="16">Jip14</strain>
    </source>
</reference>